<name>A0ABD5XS69_9EURY</name>
<evidence type="ECO:0000313" key="2">
    <source>
        <dbReference type="Proteomes" id="UP001596368"/>
    </source>
</evidence>
<dbReference type="Proteomes" id="UP001596368">
    <property type="component" value="Unassembled WGS sequence"/>
</dbReference>
<organism evidence="1 2">
    <name type="scientific">Halobaculum litoreum</name>
    <dbReference type="NCBI Taxonomy" id="3031998"/>
    <lineage>
        <taxon>Archaea</taxon>
        <taxon>Methanobacteriati</taxon>
        <taxon>Methanobacteriota</taxon>
        <taxon>Stenosarchaea group</taxon>
        <taxon>Halobacteria</taxon>
        <taxon>Halobacteriales</taxon>
        <taxon>Haloferacaceae</taxon>
        <taxon>Halobaculum</taxon>
    </lineage>
</organism>
<proteinExistence type="predicted"/>
<reference evidence="1 2" key="1">
    <citation type="journal article" date="2019" name="Int. J. Syst. Evol. Microbiol.">
        <title>The Global Catalogue of Microorganisms (GCM) 10K type strain sequencing project: providing services to taxonomists for standard genome sequencing and annotation.</title>
        <authorList>
            <consortium name="The Broad Institute Genomics Platform"/>
            <consortium name="The Broad Institute Genome Sequencing Center for Infectious Disease"/>
            <person name="Wu L."/>
            <person name="Ma J."/>
        </authorList>
    </citation>
    <scope>NUCLEOTIDE SEQUENCE [LARGE SCALE GENOMIC DNA]</scope>
    <source>
        <strain evidence="1 2">DT92</strain>
    </source>
</reference>
<gene>
    <name evidence="1" type="ORF">ACFQRB_09420</name>
</gene>
<comment type="caution">
    <text evidence="1">The sequence shown here is derived from an EMBL/GenBank/DDBJ whole genome shotgun (WGS) entry which is preliminary data.</text>
</comment>
<evidence type="ECO:0000313" key="1">
    <source>
        <dbReference type="EMBL" id="MFC7136656.1"/>
    </source>
</evidence>
<accession>A0ABD5XS69</accession>
<sequence>MSGYVDRRIQLSGWPPTVSGVAATSSTSSTSSTATASLTLYVDEVRVGLLIVVFDGDNEEFAVIGATVATEYDINVGLRVIL</sequence>
<protein>
    <submittedName>
        <fullName evidence="1">Uncharacterized protein</fullName>
    </submittedName>
</protein>
<dbReference type="AlphaFoldDB" id="A0ABD5XS69"/>
<keyword evidence="2" id="KW-1185">Reference proteome</keyword>
<dbReference type="EMBL" id="JBHSZG010000001">
    <property type="protein sequence ID" value="MFC7136656.1"/>
    <property type="molecule type" value="Genomic_DNA"/>
</dbReference>